<keyword evidence="4 7" id="KW-0238">DNA-binding</keyword>
<dbReference type="PROSITE" id="PS50110">
    <property type="entry name" value="RESPONSE_REGULATORY"/>
    <property type="match status" value="1"/>
</dbReference>
<dbReference type="SUPFAM" id="SSF46894">
    <property type="entry name" value="C-terminal effector domain of the bipartite response regulators"/>
    <property type="match status" value="1"/>
</dbReference>
<organism evidence="10 11">
    <name type="scientific">Alteromonas confluentis</name>
    <dbReference type="NCBI Taxonomy" id="1656094"/>
    <lineage>
        <taxon>Bacteria</taxon>
        <taxon>Pseudomonadati</taxon>
        <taxon>Pseudomonadota</taxon>
        <taxon>Gammaproteobacteria</taxon>
        <taxon>Alteromonadales</taxon>
        <taxon>Alteromonadaceae</taxon>
        <taxon>Alteromonas/Salinimonas group</taxon>
        <taxon>Alteromonas</taxon>
    </lineage>
</organism>
<dbReference type="CDD" id="cd00383">
    <property type="entry name" value="trans_reg_C"/>
    <property type="match status" value="1"/>
</dbReference>
<accession>A0A1E7ZG48</accession>
<dbReference type="PROSITE" id="PS51755">
    <property type="entry name" value="OMPR_PHOB"/>
    <property type="match status" value="1"/>
</dbReference>
<gene>
    <name evidence="10" type="ORF">BFC18_02750</name>
</gene>
<dbReference type="OrthoDB" id="9802426at2"/>
<evidence type="ECO:0000256" key="2">
    <source>
        <dbReference type="ARBA" id="ARBA00023012"/>
    </source>
</evidence>
<evidence type="ECO:0000313" key="11">
    <source>
        <dbReference type="Proteomes" id="UP000175691"/>
    </source>
</evidence>
<proteinExistence type="predicted"/>
<feature type="DNA-binding region" description="OmpR/PhoB-type" evidence="7">
    <location>
        <begin position="124"/>
        <end position="220"/>
    </location>
</feature>
<evidence type="ECO:0000313" key="10">
    <source>
        <dbReference type="EMBL" id="OFC72493.1"/>
    </source>
</evidence>
<dbReference type="Gene3D" id="6.10.250.690">
    <property type="match status" value="1"/>
</dbReference>
<dbReference type="InterPro" id="IPR011006">
    <property type="entry name" value="CheY-like_superfamily"/>
</dbReference>
<evidence type="ECO:0000256" key="7">
    <source>
        <dbReference type="PROSITE-ProRule" id="PRU01091"/>
    </source>
</evidence>
<keyword evidence="2" id="KW-0902">Two-component regulatory system</keyword>
<dbReference type="InterPro" id="IPR001789">
    <property type="entry name" value="Sig_transdc_resp-reg_receiver"/>
</dbReference>
<dbReference type="Pfam" id="PF00072">
    <property type="entry name" value="Response_reg"/>
    <property type="match status" value="1"/>
</dbReference>
<sequence>MTTLLLVEDDFDLAGNIVDYLALEDFDCDHASNGVAALNFLDENEYAVVILDINLPRLDGLSVCEKLREKGNDTPVIMLTARDQLDDKLAGFAKGADDYLVKPFAMAELVARLQALSLRRSGQVKQLRCGELCVDVNGKTATLAGEPIKMSPTAFVVLEQLVRAYPAPVSREMLSQAVWGENRPDSNSLKVHIHHLRKALGKDSGLDVQAATGVGFRLVSGAQ</sequence>
<name>A0A1E7ZG48_9ALTE</name>
<dbReference type="Gene3D" id="3.40.50.2300">
    <property type="match status" value="1"/>
</dbReference>
<evidence type="ECO:0000259" key="9">
    <source>
        <dbReference type="PROSITE" id="PS51755"/>
    </source>
</evidence>
<evidence type="ECO:0000256" key="6">
    <source>
        <dbReference type="PROSITE-ProRule" id="PRU00169"/>
    </source>
</evidence>
<keyword evidence="11" id="KW-1185">Reference proteome</keyword>
<protein>
    <submittedName>
        <fullName evidence="10">Two-component system response regulator</fullName>
    </submittedName>
</protein>
<feature type="domain" description="Response regulatory" evidence="8">
    <location>
        <begin position="3"/>
        <end position="117"/>
    </location>
</feature>
<dbReference type="SMART" id="SM00862">
    <property type="entry name" value="Trans_reg_C"/>
    <property type="match status" value="1"/>
</dbReference>
<dbReference type="EMBL" id="MDHN01000004">
    <property type="protein sequence ID" value="OFC72493.1"/>
    <property type="molecule type" value="Genomic_DNA"/>
</dbReference>
<dbReference type="SMART" id="SM00448">
    <property type="entry name" value="REC"/>
    <property type="match status" value="1"/>
</dbReference>
<evidence type="ECO:0000256" key="3">
    <source>
        <dbReference type="ARBA" id="ARBA00023015"/>
    </source>
</evidence>
<dbReference type="GO" id="GO:0005829">
    <property type="term" value="C:cytosol"/>
    <property type="evidence" value="ECO:0007669"/>
    <property type="project" value="TreeGrafter"/>
</dbReference>
<dbReference type="STRING" id="1656094.BFC18_02750"/>
<dbReference type="InterPro" id="IPR001867">
    <property type="entry name" value="OmpR/PhoB-type_DNA-bd"/>
</dbReference>
<keyword evidence="1 6" id="KW-0597">Phosphoprotein</keyword>
<dbReference type="Pfam" id="PF00486">
    <property type="entry name" value="Trans_reg_C"/>
    <property type="match status" value="1"/>
</dbReference>
<dbReference type="CDD" id="cd17624">
    <property type="entry name" value="REC_OmpR_PmrA-like"/>
    <property type="match status" value="1"/>
</dbReference>
<feature type="domain" description="OmpR/PhoB-type" evidence="9">
    <location>
        <begin position="124"/>
        <end position="220"/>
    </location>
</feature>
<dbReference type="Proteomes" id="UP000175691">
    <property type="component" value="Unassembled WGS sequence"/>
</dbReference>
<dbReference type="PANTHER" id="PTHR48111">
    <property type="entry name" value="REGULATOR OF RPOS"/>
    <property type="match status" value="1"/>
</dbReference>
<dbReference type="PANTHER" id="PTHR48111:SF22">
    <property type="entry name" value="REGULATOR OF RPOS"/>
    <property type="match status" value="1"/>
</dbReference>
<dbReference type="Gene3D" id="1.10.10.10">
    <property type="entry name" value="Winged helix-like DNA-binding domain superfamily/Winged helix DNA-binding domain"/>
    <property type="match status" value="1"/>
</dbReference>
<dbReference type="InterPro" id="IPR039420">
    <property type="entry name" value="WalR-like"/>
</dbReference>
<evidence type="ECO:0000259" key="8">
    <source>
        <dbReference type="PROSITE" id="PS50110"/>
    </source>
</evidence>
<dbReference type="SUPFAM" id="SSF52172">
    <property type="entry name" value="CheY-like"/>
    <property type="match status" value="1"/>
</dbReference>
<dbReference type="GO" id="GO:0006355">
    <property type="term" value="P:regulation of DNA-templated transcription"/>
    <property type="evidence" value="ECO:0007669"/>
    <property type="project" value="InterPro"/>
</dbReference>
<dbReference type="GO" id="GO:0000156">
    <property type="term" value="F:phosphorelay response regulator activity"/>
    <property type="evidence" value="ECO:0007669"/>
    <property type="project" value="TreeGrafter"/>
</dbReference>
<keyword evidence="3" id="KW-0805">Transcription regulation</keyword>
<dbReference type="GO" id="GO:0032993">
    <property type="term" value="C:protein-DNA complex"/>
    <property type="evidence" value="ECO:0007669"/>
    <property type="project" value="TreeGrafter"/>
</dbReference>
<evidence type="ECO:0000256" key="1">
    <source>
        <dbReference type="ARBA" id="ARBA00022553"/>
    </source>
</evidence>
<dbReference type="RefSeq" id="WP_070123407.1">
    <property type="nucleotide sequence ID" value="NZ_MDHN01000004.1"/>
</dbReference>
<comment type="caution">
    <text evidence="10">The sequence shown here is derived from an EMBL/GenBank/DDBJ whole genome shotgun (WGS) entry which is preliminary data.</text>
</comment>
<dbReference type="InterPro" id="IPR036388">
    <property type="entry name" value="WH-like_DNA-bd_sf"/>
</dbReference>
<reference evidence="10 11" key="1">
    <citation type="submission" date="2016-08" db="EMBL/GenBank/DDBJ databases">
        <authorList>
            <person name="Seilhamer J.J."/>
        </authorList>
    </citation>
    <scope>NUCLEOTIDE SEQUENCE [LARGE SCALE GENOMIC DNA]</scope>
    <source>
        <strain evidence="10 11">KCTC 42603</strain>
    </source>
</reference>
<dbReference type="AlphaFoldDB" id="A0A1E7ZG48"/>
<feature type="modified residue" description="4-aspartylphosphate" evidence="6">
    <location>
        <position position="52"/>
    </location>
</feature>
<dbReference type="GO" id="GO:0000976">
    <property type="term" value="F:transcription cis-regulatory region binding"/>
    <property type="evidence" value="ECO:0007669"/>
    <property type="project" value="TreeGrafter"/>
</dbReference>
<dbReference type="InterPro" id="IPR016032">
    <property type="entry name" value="Sig_transdc_resp-reg_C-effctor"/>
</dbReference>
<evidence type="ECO:0000256" key="5">
    <source>
        <dbReference type="ARBA" id="ARBA00023163"/>
    </source>
</evidence>
<keyword evidence="5" id="KW-0804">Transcription</keyword>
<evidence type="ECO:0000256" key="4">
    <source>
        <dbReference type="ARBA" id="ARBA00023125"/>
    </source>
</evidence>